<protein>
    <recommendedName>
        <fullName evidence="4">C-type lectin domain-containing protein</fullName>
    </recommendedName>
</protein>
<feature type="chain" id="PRO_5017967115" description="C-type lectin domain-containing protein" evidence="1">
    <location>
        <begin position="18"/>
        <end position="212"/>
    </location>
</feature>
<dbReference type="Gene3D" id="3.10.100.10">
    <property type="entry name" value="Mannose-Binding Protein A, subunit A"/>
    <property type="match status" value="1"/>
</dbReference>
<proteinExistence type="predicted"/>
<evidence type="ECO:0000313" key="3">
    <source>
        <dbReference type="Proteomes" id="UP000281553"/>
    </source>
</evidence>
<dbReference type="SUPFAM" id="SSF56436">
    <property type="entry name" value="C-type lectin-like"/>
    <property type="match status" value="1"/>
</dbReference>
<feature type="non-terminal residue" evidence="2">
    <location>
        <position position="212"/>
    </location>
</feature>
<feature type="signal peptide" evidence="1">
    <location>
        <begin position="1"/>
        <end position="17"/>
    </location>
</feature>
<gene>
    <name evidence="2" type="ORF">DILT_LOCUS14948</name>
</gene>
<dbReference type="InterPro" id="IPR016186">
    <property type="entry name" value="C-type_lectin-like/link_sf"/>
</dbReference>
<dbReference type="InterPro" id="IPR016187">
    <property type="entry name" value="CTDL_fold"/>
</dbReference>
<keyword evidence="3" id="KW-1185">Reference proteome</keyword>
<evidence type="ECO:0000313" key="2">
    <source>
        <dbReference type="EMBL" id="VDN27150.1"/>
    </source>
</evidence>
<name>A0A3P7MKT6_DIBLA</name>
<sequence length="212" mass="23698">MFLTMRIFPLILTTAFAIDDRFLSFAEAHAYCKSLAPLTVSDTAGLAVLHSYEDHMFAASLLSELPMLPANNSRYGKLPSISRLEVAWRRYHWLGLFNYRHGSHTVDESAACYVPHEVSTDLHNSLEELPTCFAISGSPEVSSFARLSAEFDCSEKLPFVCSFRPDQLAPAPEKVKQPRAVCPENYAVYRSARGVNCYRFAASWLGSYDEAA</sequence>
<organism evidence="2 3">
    <name type="scientific">Dibothriocephalus latus</name>
    <name type="common">Fish tapeworm</name>
    <name type="synonym">Diphyllobothrium latum</name>
    <dbReference type="NCBI Taxonomy" id="60516"/>
    <lineage>
        <taxon>Eukaryota</taxon>
        <taxon>Metazoa</taxon>
        <taxon>Spiralia</taxon>
        <taxon>Lophotrochozoa</taxon>
        <taxon>Platyhelminthes</taxon>
        <taxon>Cestoda</taxon>
        <taxon>Eucestoda</taxon>
        <taxon>Diphyllobothriidea</taxon>
        <taxon>Diphyllobothriidae</taxon>
        <taxon>Dibothriocephalus</taxon>
    </lineage>
</organism>
<dbReference type="AlphaFoldDB" id="A0A3P7MKT6"/>
<dbReference type="EMBL" id="UYRU01076628">
    <property type="protein sequence ID" value="VDN27150.1"/>
    <property type="molecule type" value="Genomic_DNA"/>
</dbReference>
<dbReference type="Proteomes" id="UP000281553">
    <property type="component" value="Unassembled WGS sequence"/>
</dbReference>
<reference evidence="2 3" key="1">
    <citation type="submission" date="2018-11" db="EMBL/GenBank/DDBJ databases">
        <authorList>
            <consortium name="Pathogen Informatics"/>
        </authorList>
    </citation>
    <scope>NUCLEOTIDE SEQUENCE [LARGE SCALE GENOMIC DNA]</scope>
</reference>
<keyword evidence="1" id="KW-0732">Signal</keyword>
<evidence type="ECO:0008006" key="4">
    <source>
        <dbReference type="Google" id="ProtNLM"/>
    </source>
</evidence>
<accession>A0A3P7MKT6</accession>
<dbReference type="OrthoDB" id="6251748at2759"/>
<evidence type="ECO:0000256" key="1">
    <source>
        <dbReference type="SAM" id="SignalP"/>
    </source>
</evidence>